<dbReference type="GO" id="GO:0045004">
    <property type="term" value="P:DNA replication proofreading"/>
    <property type="evidence" value="ECO:0007669"/>
    <property type="project" value="TreeGrafter"/>
</dbReference>
<feature type="domain" description="Exonuclease" evidence="2">
    <location>
        <begin position="19"/>
        <end position="197"/>
    </location>
</feature>
<feature type="region of interest" description="Disordered" evidence="1">
    <location>
        <begin position="206"/>
        <end position="229"/>
    </location>
</feature>
<proteinExistence type="predicted"/>
<dbReference type="GO" id="GO:0008408">
    <property type="term" value="F:3'-5' exonuclease activity"/>
    <property type="evidence" value="ECO:0007669"/>
    <property type="project" value="TreeGrafter"/>
</dbReference>
<accession>A0A543D9Q8</accession>
<dbReference type="InterPro" id="IPR012337">
    <property type="entry name" value="RNaseH-like_sf"/>
</dbReference>
<dbReference type="PANTHER" id="PTHR30231">
    <property type="entry name" value="DNA POLYMERASE III SUBUNIT EPSILON"/>
    <property type="match status" value="1"/>
</dbReference>
<dbReference type="SUPFAM" id="SSF53098">
    <property type="entry name" value="Ribonuclease H-like"/>
    <property type="match status" value="1"/>
</dbReference>
<protein>
    <submittedName>
        <fullName evidence="3">Exodeoxyribonuclease X</fullName>
    </submittedName>
</protein>
<evidence type="ECO:0000259" key="2">
    <source>
        <dbReference type="SMART" id="SM00479"/>
    </source>
</evidence>
<organism evidence="3 4">
    <name type="scientific">Pseudonocardia kunmingensis</name>
    <dbReference type="NCBI Taxonomy" id="630975"/>
    <lineage>
        <taxon>Bacteria</taxon>
        <taxon>Bacillati</taxon>
        <taxon>Actinomycetota</taxon>
        <taxon>Actinomycetes</taxon>
        <taxon>Pseudonocardiales</taxon>
        <taxon>Pseudonocardiaceae</taxon>
        <taxon>Pseudonocardia</taxon>
    </lineage>
</organism>
<dbReference type="SMART" id="SM00479">
    <property type="entry name" value="EXOIII"/>
    <property type="match status" value="1"/>
</dbReference>
<dbReference type="Pfam" id="PF00929">
    <property type="entry name" value="RNase_T"/>
    <property type="match status" value="1"/>
</dbReference>
<name>A0A543D9Q8_9PSEU</name>
<gene>
    <name evidence="3" type="ORF">FB558_6259</name>
</gene>
<dbReference type="Proteomes" id="UP000315677">
    <property type="component" value="Unassembled WGS sequence"/>
</dbReference>
<dbReference type="AlphaFoldDB" id="A0A543D9Q8"/>
<reference evidence="3 4" key="1">
    <citation type="submission" date="2019-06" db="EMBL/GenBank/DDBJ databases">
        <title>Sequencing the genomes of 1000 actinobacteria strains.</title>
        <authorList>
            <person name="Klenk H.-P."/>
        </authorList>
    </citation>
    <scope>NUCLEOTIDE SEQUENCE [LARGE SCALE GENOMIC DNA]</scope>
    <source>
        <strain evidence="3 4">DSM 45301</strain>
    </source>
</reference>
<dbReference type="EMBL" id="VFPA01000004">
    <property type="protein sequence ID" value="TQM06025.1"/>
    <property type="molecule type" value="Genomic_DNA"/>
</dbReference>
<evidence type="ECO:0000256" key="1">
    <source>
        <dbReference type="SAM" id="MobiDB-lite"/>
    </source>
</evidence>
<dbReference type="InterPro" id="IPR036397">
    <property type="entry name" value="RNaseH_sf"/>
</dbReference>
<dbReference type="PANTHER" id="PTHR30231:SF41">
    <property type="entry name" value="DNA POLYMERASE III SUBUNIT EPSILON"/>
    <property type="match status" value="1"/>
</dbReference>
<evidence type="ECO:0000313" key="4">
    <source>
        <dbReference type="Proteomes" id="UP000315677"/>
    </source>
</evidence>
<evidence type="ECO:0000313" key="3">
    <source>
        <dbReference type="EMBL" id="TQM06025.1"/>
    </source>
</evidence>
<keyword evidence="4" id="KW-1185">Reference proteome</keyword>
<dbReference type="Gene3D" id="3.30.420.10">
    <property type="entry name" value="Ribonuclease H-like superfamily/Ribonuclease H"/>
    <property type="match status" value="1"/>
</dbReference>
<comment type="caution">
    <text evidence="3">The sequence shown here is derived from an EMBL/GenBank/DDBJ whole genome shotgun (WGS) entry which is preliminary data.</text>
</comment>
<dbReference type="GO" id="GO:0003676">
    <property type="term" value="F:nucleic acid binding"/>
    <property type="evidence" value="ECO:0007669"/>
    <property type="project" value="InterPro"/>
</dbReference>
<sequence length="229" mass="24663">MPQLPMLTFPWRPSTPGQDVVVVDVEGNGQQPPEIIEIALLPLTSGGIATPAQLRTWLIQPENPINPVVTRKVHGIDDDDVAEAPRWGQVAGEIADELQGRVLVAHNAAVERRVLGAHLPDWRPPLVVDTQRLAKTAWPGLPGGYGLDNLITHAALDPPDTTGLPPRVAAGMARHRAPYDVWMTAALFAHLVTHAGLSPEQLLHAGRLPDPPLRRAAGADPTNTEDGLW</sequence>
<dbReference type="InterPro" id="IPR013520">
    <property type="entry name" value="Ribonucl_H"/>
</dbReference>
<dbReference type="GO" id="GO:0005829">
    <property type="term" value="C:cytosol"/>
    <property type="evidence" value="ECO:0007669"/>
    <property type="project" value="TreeGrafter"/>
</dbReference>
<dbReference type="CDD" id="cd06127">
    <property type="entry name" value="DEDDh"/>
    <property type="match status" value="1"/>
</dbReference>